<evidence type="ECO:0000313" key="2">
    <source>
        <dbReference type="Proteomes" id="UP000886595"/>
    </source>
</evidence>
<keyword evidence="2" id="KW-1185">Reference proteome</keyword>
<accession>A0A8X7W7H6</accession>
<organism evidence="1 2">
    <name type="scientific">Brassica carinata</name>
    <name type="common">Ethiopian mustard</name>
    <name type="synonym">Abyssinian cabbage</name>
    <dbReference type="NCBI Taxonomy" id="52824"/>
    <lineage>
        <taxon>Eukaryota</taxon>
        <taxon>Viridiplantae</taxon>
        <taxon>Streptophyta</taxon>
        <taxon>Embryophyta</taxon>
        <taxon>Tracheophyta</taxon>
        <taxon>Spermatophyta</taxon>
        <taxon>Magnoliopsida</taxon>
        <taxon>eudicotyledons</taxon>
        <taxon>Gunneridae</taxon>
        <taxon>Pentapetalae</taxon>
        <taxon>rosids</taxon>
        <taxon>malvids</taxon>
        <taxon>Brassicales</taxon>
        <taxon>Brassicaceae</taxon>
        <taxon>Brassiceae</taxon>
        <taxon>Brassica</taxon>
    </lineage>
</organism>
<protein>
    <recommendedName>
        <fullName evidence="3">RNase H type-1 domain-containing protein</fullName>
    </recommendedName>
</protein>
<sequence length="89" mass="9650">MVQRSEQGSTAHLLPSSTLLSQQLTPHIVQTDGAWNRGSQTAGIGYLISRNNEQWSQASVTSFVASPLIMEGLALRSAHIKCKDLGLQM</sequence>
<name>A0A8X7W7H6_BRACI</name>
<dbReference type="OrthoDB" id="10693512at2759"/>
<dbReference type="AlphaFoldDB" id="A0A8X7W7H6"/>
<comment type="caution">
    <text evidence="1">The sequence shown here is derived from an EMBL/GenBank/DDBJ whole genome shotgun (WGS) entry which is preliminary data.</text>
</comment>
<reference evidence="1 2" key="1">
    <citation type="submission" date="2020-02" db="EMBL/GenBank/DDBJ databases">
        <authorList>
            <person name="Ma Q."/>
            <person name="Huang Y."/>
            <person name="Song X."/>
            <person name="Pei D."/>
        </authorList>
    </citation>
    <scope>NUCLEOTIDE SEQUENCE [LARGE SCALE GENOMIC DNA]</scope>
    <source>
        <strain evidence="1">Sxm20200214</strain>
        <tissue evidence="1">Leaf</tissue>
    </source>
</reference>
<evidence type="ECO:0000313" key="1">
    <source>
        <dbReference type="EMBL" id="KAG2325398.1"/>
    </source>
</evidence>
<dbReference type="EMBL" id="JAAMPC010000002">
    <property type="protein sequence ID" value="KAG2325398.1"/>
    <property type="molecule type" value="Genomic_DNA"/>
</dbReference>
<gene>
    <name evidence="1" type="ORF">Bca52824_008126</name>
</gene>
<proteinExistence type="predicted"/>
<dbReference type="Proteomes" id="UP000886595">
    <property type="component" value="Unassembled WGS sequence"/>
</dbReference>
<evidence type="ECO:0008006" key="3">
    <source>
        <dbReference type="Google" id="ProtNLM"/>
    </source>
</evidence>